<keyword evidence="2 9" id="KW-0540">Nuclease</keyword>
<comment type="caution">
    <text evidence="14">The sequence shown here is derived from an EMBL/GenBank/DDBJ whole genome shotgun (WGS) entry which is preliminary data.</text>
</comment>
<dbReference type="Gene3D" id="3.40.50.10710">
    <property type="entry name" value="Metallo-hydrolase/oxidoreductase"/>
    <property type="match status" value="1"/>
</dbReference>
<comment type="cofactor">
    <cofactor evidence="12">
        <name>Zn(2+)</name>
        <dbReference type="ChEBI" id="CHEBI:29105"/>
    </cofactor>
    <text evidence="12">Binds 2 Zn(2+) ions per subunit. It is not clear if Zn(2+) or Mg(2+) is physiologically important.</text>
</comment>
<feature type="binding site" evidence="12">
    <location>
        <position position="140"/>
    </location>
    <ligand>
        <name>Zn(2+)</name>
        <dbReference type="ChEBI" id="CHEBI:29105"/>
        <label>1</label>
        <note>catalytic</note>
    </ligand>
</feature>
<dbReference type="GO" id="GO:0006364">
    <property type="term" value="P:rRNA processing"/>
    <property type="evidence" value="ECO:0007669"/>
    <property type="project" value="UniProtKB-UniRule"/>
</dbReference>
<feature type="binding site" evidence="12">
    <location>
        <position position="73"/>
    </location>
    <ligand>
        <name>Zn(2+)</name>
        <dbReference type="ChEBI" id="CHEBI:29105"/>
        <label>1</label>
        <note>catalytic</note>
    </ligand>
</feature>
<evidence type="ECO:0000313" key="14">
    <source>
        <dbReference type="EMBL" id="RRR70798.1"/>
    </source>
</evidence>
<dbReference type="InterPro" id="IPR011108">
    <property type="entry name" value="RMMBL"/>
</dbReference>
<dbReference type="PANTHER" id="PTHR43694">
    <property type="entry name" value="RIBONUCLEASE J"/>
    <property type="match status" value="1"/>
</dbReference>
<dbReference type="GO" id="GO:0004534">
    <property type="term" value="F:5'-3' RNA exonuclease activity"/>
    <property type="evidence" value="ECO:0007669"/>
    <property type="project" value="UniProtKB-UniRule"/>
</dbReference>
<comment type="similarity">
    <text evidence="9">Belongs to the metallo-beta-lactamase superfamily. RNA-metabolizing metallo-beta-lactamase-like family. Bacterial RNase J subfamily.</text>
</comment>
<dbReference type="InterPro" id="IPR041636">
    <property type="entry name" value="RNase_J_C"/>
</dbReference>
<evidence type="ECO:0000256" key="12">
    <source>
        <dbReference type="PIRSR" id="PIRSR004803-3"/>
    </source>
</evidence>
<dbReference type="Gene3D" id="3.10.20.580">
    <property type="match status" value="1"/>
</dbReference>
<feature type="active site" description="Proton acceptor" evidence="10">
    <location>
        <position position="367"/>
    </location>
</feature>
<dbReference type="AlphaFoldDB" id="A0A426TYD7"/>
<keyword evidence="3 12" id="KW-0479">Metal-binding</keyword>
<name>A0A426TYD7_9CHLR</name>
<keyword evidence="8 9" id="KW-0694">RNA-binding</keyword>
<dbReference type="InterPro" id="IPR042173">
    <property type="entry name" value="RNase_J_2"/>
</dbReference>
<organism evidence="14 15">
    <name type="scientific">Candidatus Viridilinea halotolerans</name>
    <dbReference type="NCBI Taxonomy" id="2491704"/>
    <lineage>
        <taxon>Bacteria</taxon>
        <taxon>Bacillati</taxon>
        <taxon>Chloroflexota</taxon>
        <taxon>Chloroflexia</taxon>
        <taxon>Chloroflexales</taxon>
        <taxon>Chloroflexineae</taxon>
        <taxon>Oscillochloridaceae</taxon>
        <taxon>Candidatus Viridilinea</taxon>
    </lineage>
</organism>
<dbReference type="GO" id="GO:0008270">
    <property type="term" value="F:zinc ion binding"/>
    <property type="evidence" value="ECO:0007669"/>
    <property type="project" value="InterPro"/>
</dbReference>
<evidence type="ECO:0000256" key="11">
    <source>
        <dbReference type="PIRSR" id="PIRSR004803-2"/>
    </source>
</evidence>
<feature type="binding site" evidence="12">
    <location>
        <position position="389"/>
    </location>
    <ligand>
        <name>Zn(2+)</name>
        <dbReference type="ChEBI" id="CHEBI:29105"/>
        <label>1</label>
        <note>catalytic</note>
    </ligand>
</feature>
<feature type="binding site" evidence="11">
    <location>
        <begin position="231"/>
        <end position="233"/>
    </location>
    <ligand>
        <name>substrate</name>
    </ligand>
</feature>
<evidence type="ECO:0000256" key="1">
    <source>
        <dbReference type="ARBA" id="ARBA00022490"/>
    </source>
</evidence>
<evidence type="ECO:0000256" key="5">
    <source>
        <dbReference type="ARBA" id="ARBA00022801"/>
    </source>
</evidence>
<dbReference type="EMBL" id="RSAS01000493">
    <property type="protein sequence ID" value="RRR70798.1"/>
    <property type="molecule type" value="Genomic_DNA"/>
</dbReference>
<comment type="subunit">
    <text evidence="9">Homodimer, may be a subunit of the RNA degradosome.</text>
</comment>
<dbReference type="Gene3D" id="3.60.15.10">
    <property type="entry name" value="Ribonuclease Z/Hydroxyacylglutathione hydrolase-like"/>
    <property type="match status" value="1"/>
</dbReference>
<dbReference type="InterPro" id="IPR030854">
    <property type="entry name" value="RNase_J_bac"/>
</dbReference>
<dbReference type="CDD" id="cd07714">
    <property type="entry name" value="RNaseJ_MBL-fold"/>
    <property type="match status" value="1"/>
</dbReference>
<feature type="active site" description="Proton donor" evidence="10">
    <location>
        <position position="194"/>
    </location>
</feature>
<dbReference type="HAMAP" id="MF_01491">
    <property type="entry name" value="RNase_J_bact"/>
    <property type="match status" value="1"/>
</dbReference>
<accession>A0A426TYD7</accession>
<sequence length="558" mass="60796">MAKSRVRVLPLGGVGEVGRNMWVVEYGDEIIILDCGVMFPDADMLGVDLVLPDMSYLREKTAKIKGILLTHGHEDHIGAVPHLIADLGFPPVFATRLTHGILGNKLKERRLLDKVQQVQINDTDTFTVGSFSIEPFHIAHSIPDAVGFAITTPGGLVVYLTDWKLDHTPVDGKPTNVQKIAELGQRKPLVLITDCVRVESKGYTPSETTVGEAFDNIFAIAPGRIIMATFASNISRVQQAIDSAEAYGRKVLLAGRSMENNARIALEMGFLRAEEGTLIRPHELNVYPDDQIAVVCTGSQGEPMAALNRMANRDHQHIKIKTGDTVVVSATPIPGNEVSVNRVINNLFKLGADVIYGGDARVHVSGHAAQEELKLVLALMRPEFVVPFHGDYRHMVLYRKMAVGMGAGYTNEQVLIPEPGGILEFAPGFGKQVSKTPVGYIYVDGTTVGDVGNVVVRDRQMLAKDGMLIVVVGIDMSNGAIVSGPDVVSRGFVYMRQSQDLVEATKDTVRAALTPDNGAVPTSVDSAYVSRKIKDVVSEFLYRETRRRPMVLPVVMEV</sequence>
<keyword evidence="1 9" id="KW-0963">Cytoplasm</keyword>
<dbReference type="GO" id="GO:0004521">
    <property type="term" value="F:RNA endonuclease activity"/>
    <property type="evidence" value="ECO:0007669"/>
    <property type="project" value="UniProtKB-UniRule"/>
</dbReference>
<evidence type="ECO:0000256" key="10">
    <source>
        <dbReference type="PIRSR" id="PIRSR004803-1"/>
    </source>
</evidence>
<dbReference type="SUPFAM" id="SSF56281">
    <property type="entry name" value="Metallo-hydrolase/oxidoreductase"/>
    <property type="match status" value="1"/>
</dbReference>
<dbReference type="EC" id="3.1.-.-" evidence="9"/>
<dbReference type="Pfam" id="PF17770">
    <property type="entry name" value="RNase_J_C"/>
    <property type="match status" value="1"/>
</dbReference>
<feature type="binding site" evidence="12">
    <location>
        <position position="75"/>
    </location>
    <ligand>
        <name>Zn(2+)</name>
        <dbReference type="ChEBI" id="CHEBI:29105"/>
        <label>1</label>
        <note>catalytic</note>
    </ligand>
</feature>
<reference evidence="14 15" key="1">
    <citation type="submission" date="2018-12" db="EMBL/GenBank/DDBJ databases">
        <title>Genome Sequence of Candidatus Viridilinea halotolerans isolated from saline sulfide-rich spring.</title>
        <authorList>
            <person name="Grouzdev D.S."/>
            <person name="Burganskaya E.I."/>
            <person name="Krutkina M.S."/>
            <person name="Sukhacheva M.V."/>
            <person name="Gorlenko V.M."/>
        </authorList>
    </citation>
    <scope>NUCLEOTIDE SEQUENCE [LARGE SCALE GENOMIC DNA]</scope>
    <source>
        <strain evidence="14">Chok-6</strain>
    </source>
</reference>
<feature type="binding site" evidence="12">
    <location>
        <position position="46"/>
    </location>
    <ligand>
        <name>Ca(2+)</name>
        <dbReference type="ChEBI" id="CHEBI:29108"/>
    </ligand>
</feature>
<gene>
    <name evidence="9" type="primary">rnj</name>
    <name evidence="14" type="ORF">EI684_12610</name>
</gene>
<dbReference type="InterPro" id="IPR036866">
    <property type="entry name" value="RibonucZ/Hydroxyglut_hydro"/>
</dbReference>
<dbReference type="Pfam" id="PF12706">
    <property type="entry name" value="Lactamase_B_2"/>
    <property type="match status" value="1"/>
</dbReference>
<dbReference type="Proteomes" id="UP000280307">
    <property type="component" value="Unassembled WGS sequence"/>
</dbReference>
<dbReference type="Pfam" id="PF22505">
    <property type="entry name" value="RNase_J_b_CASP"/>
    <property type="match status" value="1"/>
</dbReference>
<feature type="binding site" evidence="9 11">
    <location>
        <begin position="363"/>
        <end position="367"/>
    </location>
    <ligand>
        <name>substrate</name>
    </ligand>
</feature>
<evidence type="ECO:0000256" key="3">
    <source>
        <dbReference type="ARBA" id="ARBA00022723"/>
    </source>
</evidence>
<feature type="binding site" evidence="12">
    <location>
        <position position="76"/>
    </location>
    <ligand>
        <name>Zn(2+)</name>
        <dbReference type="ChEBI" id="CHEBI:29105"/>
        <label>1</label>
        <note>catalytic</note>
    </ligand>
</feature>
<evidence type="ECO:0000313" key="15">
    <source>
        <dbReference type="Proteomes" id="UP000280307"/>
    </source>
</evidence>
<evidence type="ECO:0000256" key="2">
    <source>
        <dbReference type="ARBA" id="ARBA00022722"/>
    </source>
</evidence>
<dbReference type="InterPro" id="IPR055132">
    <property type="entry name" value="RNase_J_b_CASP"/>
</dbReference>
<dbReference type="PANTHER" id="PTHR43694:SF1">
    <property type="entry name" value="RIBONUCLEASE J"/>
    <property type="match status" value="1"/>
</dbReference>
<comment type="subcellular location">
    <subcellularLocation>
        <location evidence="9">Cytoplasm</location>
    </subcellularLocation>
</comment>
<evidence type="ECO:0000256" key="9">
    <source>
        <dbReference type="HAMAP-Rule" id="MF_01491"/>
    </source>
</evidence>
<comment type="function">
    <text evidence="9">An RNase that has 5'-3' exonuclease and possibly endonuclease activity. Involved in maturation of rRNA and in some organisms also mRNA maturation and/or decay.</text>
</comment>
<feature type="domain" description="Metallo-beta-lactamase" evidence="13">
    <location>
        <begin position="18"/>
        <end position="214"/>
    </location>
</feature>
<keyword evidence="5 9" id="KW-0378">Hydrolase</keyword>
<evidence type="ECO:0000256" key="7">
    <source>
        <dbReference type="ARBA" id="ARBA00022839"/>
    </source>
</evidence>
<dbReference type="SMART" id="SM00849">
    <property type="entry name" value="Lactamase_B"/>
    <property type="match status" value="1"/>
</dbReference>
<proteinExistence type="inferred from homology"/>
<protein>
    <recommendedName>
        <fullName evidence="9">Ribonuclease J</fullName>
        <shortName evidence="9">RNase J</shortName>
        <ecNumber evidence="9">3.1.-.-</ecNumber>
    </recommendedName>
</protein>
<feature type="binding site" evidence="12">
    <location>
        <position position="162"/>
    </location>
    <ligand>
        <name>Zn(2+)</name>
        <dbReference type="ChEBI" id="CHEBI:29105"/>
        <label>1</label>
        <note>catalytic</note>
    </ligand>
</feature>
<evidence type="ECO:0000256" key="6">
    <source>
        <dbReference type="ARBA" id="ARBA00022833"/>
    </source>
</evidence>
<dbReference type="GO" id="GO:0005737">
    <property type="term" value="C:cytoplasm"/>
    <property type="evidence" value="ECO:0007669"/>
    <property type="project" value="UniProtKB-SubCell"/>
</dbReference>
<keyword evidence="12" id="KW-0106">Calcium</keyword>
<keyword evidence="7 9" id="KW-0269">Exonuclease</keyword>
<dbReference type="InterPro" id="IPR001279">
    <property type="entry name" value="Metallo-B-lactamas"/>
</dbReference>
<dbReference type="PIRSF" id="PIRSF004803">
    <property type="entry name" value="RnjA"/>
    <property type="match status" value="1"/>
</dbReference>
<keyword evidence="4 9" id="KW-0255">Endonuclease</keyword>
<feature type="binding site" evidence="12">
    <location>
        <position position="444"/>
    </location>
    <ligand>
        <name>Ca(2+)</name>
        <dbReference type="ChEBI" id="CHEBI:29108"/>
    </ligand>
</feature>
<feature type="binding site" evidence="12">
    <location>
        <position position="48"/>
    </location>
    <ligand>
        <name>Ca(2+)</name>
        <dbReference type="ChEBI" id="CHEBI:29108"/>
    </ligand>
</feature>
<keyword evidence="6 12" id="KW-0862">Zinc</keyword>
<dbReference type="GO" id="GO:0003723">
    <property type="term" value="F:RNA binding"/>
    <property type="evidence" value="ECO:0007669"/>
    <property type="project" value="UniProtKB-UniRule"/>
</dbReference>
<comment type="cofactor">
    <cofactor evidence="12">
        <name>Ca(2+)</name>
        <dbReference type="ChEBI" id="CHEBI:29108"/>
    </cofactor>
    <text evidence="12">Binds 1 Ca(2+) cation per subunit. Seen in 1 crystal structure, it is not clear if it is physiologically important.</text>
</comment>
<keyword evidence="9" id="KW-0698">rRNA processing</keyword>
<evidence type="ECO:0000256" key="8">
    <source>
        <dbReference type="ARBA" id="ARBA00022884"/>
    </source>
</evidence>
<dbReference type="Pfam" id="PF07521">
    <property type="entry name" value="RMMBL"/>
    <property type="match status" value="1"/>
</dbReference>
<evidence type="ECO:0000256" key="4">
    <source>
        <dbReference type="ARBA" id="ARBA00022759"/>
    </source>
</evidence>
<dbReference type="InterPro" id="IPR004613">
    <property type="entry name" value="RNase_J"/>
</dbReference>
<feature type="binding site" evidence="12">
    <location>
        <position position="71"/>
    </location>
    <ligand>
        <name>Zn(2+)</name>
        <dbReference type="ChEBI" id="CHEBI:29105"/>
        <label>1</label>
        <note>catalytic</note>
    </ligand>
</feature>
<dbReference type="NCBIfam" id="TIGR00649">
    <property type="entry name" value="MG423"/>
    <property type="match status" value="1"/>
</dbReference>
<evidence type="ECO:0000259" key="13">
    <source>
        <dbReference type="SMART" id="SM00849"/>
    </source>
</evidence>